<evidence type="ECO:0000313" key="3">
    <source>
        <dbReference type="Proteomes" id="UP001605036"/>
    </source>
</evidence>
<evidence type="ECO:0000256" key="1">
    <source>
        <dbReference type="SAM" id="Phobius"/>
    </source>
</evidence>
<keyword evidence="1" id="KW-1133">Transmembrane helix</keyword>
<protein>
    <submittedName>
        <fullName evidence="2">Uncharacterized protein</fullName>
    </submittedName>
</protein>
<gene>
    <name evidence="2" type="ORF">R1flu_028555</name>
</gene>
<dbReference type="PANTHER" id="PTHR33103">
    <property type="entry name" value="OS01G0153900 PROTEIN"/>
    <property type="match status" value="1"/>
</dbReference>
<evidence type="ECO:0000313" key="2">
    <source>
        <dbReference type="EMBL" id="KAL2609982.1"/>
    </source>
</evidence>
<dbReference type="InterPro" id="IPR007750">
    <property type="entry name" value="DUF674"/>
</dbReference>
<reference evidence="2 3" key="1">
    <citation type="submission" date="2024-09" db="EMBL/GenBank/DDBJ databases">
        <title>Chromosome-scale assembly of Riccia fluitans.</title>
        <authorList>
            <person name="Paukszto L."/>
            <person name="Sawicki J."/>
            <person name="Karawczyk K."/>
            <person name="Piernik-Szablinska J."/>
            <person name="Szczecinska M."/>
            <person name="Mazdziarz M."/>
        </authorList>
    </citation>
    <scope>NUCLEOTIDE SEQUENCE [LARGE SCALE GENOMIC DNA]</scope>
    <source>
        <strain evidence="2">Rf_01</strain>
        <tissue evidence="2">Aerial parts of the thallus</tissue>
    </source>
</reference>
<keyword evidence="3" id="KW-1185">Reference proteome</keyword>
<proteinExistence type="predicted"/>
<feature type="transmembrane region" description="Helical" evidence="1">
    <location>
        <begin position="40"/>
        <end position="59"/>
    </location>
</feature>
<sequence length="247" mass="27023">MTSVSQPKSETNHDEKSVKVMVLRSRTLKRVLYLECGNDFADILLSLLIMPVGAILGVLKEAGLAKRMDKGLCKLYASLQELENSTFCIDKSALIDPSKPLKSSGFLHITAAFRYTCVIPDCRNPTLYSNQLCNGCSFGAVDFKCTRCNYKNSTSVNNRTHCSMCHTAVEKTVCVGSKPPGKTTGGSSATGGNEDYTGEGFLRENVTFIIKEDLTIMKSSTISSMSLLKSWKVDSFQDLDIKEIVVG</sequence>
<dbReference type="PANTHER" id="PTHR33103:SF19">
    <property type="entry name" value="OS09G0544700 PROTEIN"/>
    <property type="match status" value="1"/>
</dbReference>
<comment type="caution">
    <text evidence="2">The sequence shown here is derived from an EMBL/GenBank/DDBJ whole genome shotgun (WGS) entry which is preliminary data.</text>
</comment>
<keyword evidence="1" id="KW-0472">Membrane</keyword>
<name>A0ABD1XM04_9MARC</name>
<dbReference type="Pfam" id="PF05056">
    <property type="entry name" value="DUF674"/>
    <property type="match status" value="1"/>
</dbReference>
<organism evidence="2 3">
    <name type="scientific">Riccia fluitans</name>
    <dbReference type="NCBI Taxonomy" id="41844"/>
    <lineage>
        <taxon>Eukaryota</taxon>
        <taxon>Viridiplantae</taxon>
        <taxon>Streptophyta</taxon>
        <taxon>Embryophyta</taxon>
        <taxon>Marchantiophyta</taxon>
        <taxon>Marchantiopsida</taxon>
        <taxon>Marchantiidae</taxon>
        <taxon>Marchantiales</taxon>
        <taxon>Ricciaceae</taxon>
        <taxon>Riccia</taxon>
    </lineage>
</organism>
<dbReference type="EMBL" id="JBHFFA010000008">
    <property type="protein sequence ID" value="KAL2609982.1"/>
    <property type="molecule type" value="Genomic_DNA"/>
</dbReference>
<dbReference type="AlphaFoldDB" id="A0ABD1XM04"/>
<dbReference type="Proteomes" id="UP001605036">
    <property type="component" value="Unassembled WGS sequence"/>
</dbReference>
<accession>A0ABD1XM04</accession>
<keyword evidence="1" id="KW-0812">Transmembrane</keyword>